<proteinExistence type="predicted"/>
<dbReference type="EMBL" id="BA000001">
    <property type="protein sequence ID" value="BAA30191.1"/>
    <property type="molecule type" value="Genomic_DNA"/>
</dbReference>
<evidence type="ECO:0000313" key="2">
    <source>
        <dbReference type="Proteomes" id="UP000000752"/>
    </source>
</evidence>
<sequence>MVPATKGLSFTSIFSPVGRIPENTSLASFIILVESRSNTGFACSINPGQSPVVKRTPSKLNSTAVLSSEVIAKAFLSFPVTWGITSNPLDFNQVAKATDDTCG</sequence>
<dbReference type="IntAct" id="O58819">
    <property type="interactions" value="1"/>
</dbReference>
<reference evidence="1 2" key="1">
    <citation type="journal article" date="1998" name="DNA Res.">
        <title>Complete sequence and gene organization of the genome of a hyper-thermophilic archaebacterium, Pyrococcus horikoshii OT3.</title>
        <authorList>
            <person name="Kawarabayasi Y."/>
            <person name="Sawada M."/>
            <person name="Horikawa H."/>
            <person name="Haikawa Y."/>
            <person name="Hino Y."/>
            <person name="Yamamoto S."/>
            <person name="Sekine M."/>
            <person name="Baba S."/>
            <person name="Kosugi H."/>
            <person name="Hosoyama A."/>
            <person name="Nagai Y."/>
            <person name="Sakai M."/>
            <person name="Ogura K."/>
            <person name="Otuka R."/>
            <person name="Nakazawa H."/>
            <person name="Takamiya M."/>
            <person name="Ohfuku Y."/>
            <person name="Funahashi T."/>
            <person name="Tanaka T."/>
            <person name="Kudoh Y."/>
            <person name="Yamazaki J."/>
            <person name="Kushida N."/>
            <person name="Oguchi A."/>
            <person name="Aoki K."/>
            <person name="Nakamura Y."/>
            <person name="Robb T.F."/>
            <person name="Horikoshi K."/>
            <person name="Masuchi Y."/>
            <person name="Shizuya H."/>
            <person name="Kikuchi H."/>
        </authorList>
    </citation>
    <scope>NUCLEOTIDE SEQUENCE [LARGE SCALE GENOMIC DNA]</scope>
    <source>
        <strain evidence="2">ATCC 700860 / DSM 12428 / JCM 9974 / NBRC 100139 / OT-3</strain>
    </source>
</reference>
<evidence type="ECO:0000313" key="1">
    <source>
        <dbReference type="EMBL" id="BAA30191.1"/>
    </source>
</evidence>
<gene>
    <name evidence="1" type="ordered locus">PH1092</name>
</gene>
<dbReference type="AlphaFoldDB" id="O58819"/>
<dbReference type="PIR" id="A71104">
    <property type="entry name" value="A71104"/>
</dbReference>
<dbReference type="Proteomes" id="UP000000752">
    <property type="component" value="Chromosome"/>
</dbReference>
<keyword evidence="2" id="KW-1185">Reference proteome</keyword>
<dbReference type="MINT" id="O58819"/>
<protein>
    <submittedName>
        <fullName evidence="1">Uncharacterized protein</fullName>
    </submittedName>
</protein>
<dbReference type="KEGG" id="pho:PH1092"/>
<organism evidence="1 2">
    <name type="scientific">Pyrococcus horikoshii (strain ATCC 700860 / DSM 12428 / JCM 9974 / NBRC 100139 / OT-3)</name>
    <dbReference type="NCBI Taxonomy" id="70601"/>
    <lineage>
        <taxon>Archaea</taxon>
        <taxon>Methanobacteriati</taxon>
        <taxon>Methanobacteriota</taxon>
        <taxon>Thermococci</taxon>
        <taxon>Thermococcales</taxon>
        <taxon>Thermococcaceae</taxon>
        <taxon>Pyrococcus</taxon>
    </lineage>
</organism>
<accession>O58819</accession>
<dbReference type="EnsemblBacteria" id="BAA30191">
    <property type="protein sequence ID" value="BAA30191"/>
    <property type="gene ID" value="BAA30191"/>
</dbReference>
<name>O58819_PYRHO</name>